<protein>
    <recommendedName>
        <fullName evidence="3">C2H2-type domain-containing protein</fullName>
    </recommendedName>
</protein>
<name>A0ABW9J0L4_STRGJ</name>
<keyword evidence="2" id="KW-1185">Reference proteome</keyword>
<organism evidence="1 2">
    <name type="scientific">Streptomyces galilaeus</name>
    <dbReference type="NCBI Taxonomy" id="33899"/>
    <lineage>
        <taxon>Bacteria</taxon>
        <taxon>Bacillati</taxon>
        <taxon>Actinomycetota</taxon>
        <taxon>Actinomycetes</taxon>
        <taxon>Kitasatosporales</taxon>
        <taxon>Streptomycetaceae</taxon>
        <taxon>Streptomyces</taxon>
    </lineage>
</organism>
<proteinExistence type="predicted"/>
<comment type="caution">
    <text evidence="1">The sequence shown here is derived from an EMBL/GenBank/DDBJ whole genome shotgun (WGS) entry which is preliminary data.</text>
</comment>
<evidence type="ECO:0008006" key="3">
    <source>
        <dbReference type="Google" id="ProtNLM"/>
    </source>
</evidence>
<evidence type="ECO:0000313" key="2">
    <source>
        <dbReference type="Proteomes" id="UP001631993"/>
    </source>
</evidence>
<dbReference type="EMBL" id="JBJVNE010000062">
    <property type="protein sequence ID" value="MFM9653564.1"/>
    <property type="molecule type" value="Genomic_DNA"/>
</dbReference>
<accession>A0ABW9J0L4</accession>
<gene>
    <name evidence="1" type="ORF">ACKI1S_46760</name>
</gene>
<dbReference type="Proteomes" id="UP001631993">
    <property type="component" value="Unassembled WGS sequence"/>
</dbReference>
<reference evidence="1 2" key="1">
    <citation type="submission" date="2024-12" db="EMBL/GenBank/DDBJ databases">
        <title>Forecasting of Potato common scab and diversities of Pathogenic streptomyces spp. in china.</title>
        <authorList>
            <person name="Handique U."/>
            <person name="Wu J."/>
        </authorList>
    </citation>
    <scope>NUCLEOTIDE SEQUENCE [LARGE SCALE GENOMIC DNA]</scope>
    <source>
        <strain evidence="1 2">ZRIMU1585</strain>
    </source>
</reference>
<evidence type="ECO:0000313" key="1">
    <source>
        <dbReference type="EMBL" id="MFM9653564.1"/>
    </source>
</evidence>
<sequence>MNSCTICPHTAPDGQHACPRCADVLRGWLAELPQQARLLASEFLVPSAAPSRGRLGGTGRADAPVPVDLRVLTLLGPGRHDPDPHNPDDDGTAPIAAVLAAWAGHIAYHHPSAYRDPHGTAYTRPCEQAVTRDPHGPTITGWCAWLTAYLPYALGLPLVADLHRGLGDLIHHIRSLTHATPHRHPKAAPCPGCHAFGLVAVDGRWGITCTACGCHLEPLEYEQHAAAVLHVQQARQAAETFPLDKIVT</sequence>
<dbReference type="RefSeq" id="WP_409097822.1">
    <property type="nucleotide sequence ID" value="NZ_JBJVNE010000062.1"/>
</dbReference>